<name>A0A9P4LG58_9PLEO</name>
<keyword evidence="2" id="KW-1185">Reference proteome</keyword>
<evidence type="ECO:0000313" key="2">
    <source>
        <dbReference type="Proteomes" id="UP000799777"/>
    </source>
</evidence>
<evidence type="ECO:0000313" key="1">
    <source>
        <dbReference type="EMBL" id="KAF2023880.1"/>
    </source>
</evidence>
<comment type="caution">
    <text evidence="1">The sequence shown here is derived from an EMBL/GenBank/DDBJ whole genome shotgun (WGS) entry which is preliminary data.</text>
</comment>
<sequence length="352" mass="38443">MSLSQHPLNAKFPKSNGKLQYFHDIGRVLAKSPSNPEALADYISTGVPQLGLHIISFQDATVVTLTWLHTLLDAMGRHALLRAWTAVLEGRDDDVPEFLGYDTNPLADLGATEVSQKDEFLLKKKLLGGLGMRTSSRSKSRRTSISTPWSSRNSHIVMLGRERSPFISDGDILTAWFTRLIASTNPTVTSSSPTRTITIMNVLGMRDILRTAPPLLPRSTQGVYIHNCAAAIFSHFTVADFLAKPLGHIAAQLRSDLVRQSTREKVEAAARIARDNGGMAFATIVGGTAGTYVERTRGKPTFIHVYTTLAPGLSLRGSGNCVGRDAHGNWWLGTIMRAEFVEGFRRAAEGMS</sequence>
<dbReference type="Gene3D" id="3.30.559.10">
    <property type="entry name" value="Chloramphenicol acetyltransferase-like domain"/>
    <property type="match status" value="1"/>
</dbReference>
<reference evidence="1" key="1">
    <citation type="journal article" date="2020" name="Stud. Mycol.">
        <title>101 Dothideomycetes genomes: a test case for predicting lifestyles and emergence of pathogens.</title>
        <authorList>
            <person name="Haridas S."/>
            <person name="Albert R."/>
            <person name="Binder M."/>
            <person name="Bloem J."/>
            <person name="Labutti K."/>
            <person name="Salamov A."/>
            <person name="Andreopoulos B."/>
            <person name="Baker S."/>
            <person name="Barry K."/>
            <person name="Bills G."/>
            <person name="Bluhm B."/>
            <person name="Cannon C."/>
            <person name="Castanera R."/>
            <person name="Culley D."/>
            <person name="Daum C."/>
            <person name="Ezra D."/>
            <person name="Gonzalez J."/>
            <person name="Henrissat B."/>
            <person name="Kuo A."/>
            <person name="Liang C."/>
            <person name="Lipzen A."/>
            <person name="Lutzoni F."/>
            <person name="Magnuson J."/>
            <person name="Mondo S."/>
            <person name="Nolan M."/>
            <person name="Ohm R."/>
            <person name="Pangilinan J."/>
            <person name="Park H.-J."/>
            <person name="Ramirez L."/>
            <person name="Alfaro M."/>
            <person name="Sun H."/>
            <person name="Tritt A."/>
            <person name="Yoshinaga Y."/>
            <person name="Zwiers L.-H."/>
            <person name="Turgeon B."/>
            <person name="Goodwin S."/>
            <person name="Spatafora J."/>
            <person name="Crous P."/>
            <person name="Grigoriev I."/>
        </authorList>
    </citation>
    <scope>NUCLEOTIDE SEQUENCE</scope>
    <source>
        <strain evidence="1">CBS 110217</strain>
    </source>
</reference>
<proteinExistence type="predicted"/>
<gene>
    <name evidence="1" type="ORF">EK21DRAFT_94534</name>
</gene>
<accession>A0A9P4LG58</accession>
<organism evidence="1 2">
    <name type="scientific">Setomelanomma holmii</name>
    <dbReference type="NCBI Taxonomy" id="210430"/>
    <lineage>
        <taxon>Eukaryota</taxon>
        <taxon>Fungi</taxon>
        <taxon>Dikarya</taxon>
        <taxon>Ascomycota</taxon>
        <taxon>Pezizomycotina</taxon>
        <taxon>Dothideomycetes</taxon>
        <taxon>Pleosporomycetidae</taxon>
        <taxon>Pleosporales</taxon>
        <taxon>Pleosporineae</taxon>
        <taxon>Phaeosphaeriaceae</taxon>
        <taxon>Setomelanomma</taxon>
    </lineage>
</organism>
<dbReference type="Proteomes" id="UP000799777">
    <property type="component" value="Unassembled WGS sequence"/>
</dbReference>
<dbReference type="InterPro" id="IPR023213">
    <property type="entry name" value="CAT-like_dom_sf"/>
</dbReference>
<dbReference type="OrthoDB" id="21502at2759"/>
<protein>
    <submittedName>
        <fullName evidence="1">Uncharacterized protein</fullName>
    </submittedName>
</protein>
<dbReference type="EMBL" id="ML978319">
    <property type="protein sequence ID" value="KAF2023880.1"/>
    <property type="molecule type" value="Genomic_DNA"/>
</dbReference>
<dbReference type="AlphaFoldDB" id="A0A9P4LG58"/>